<protein>
    <submittedName>
        <fullName evidence="1">Disease resistance protein</fullName>
    </submittedName>
</protein>
<evidence type="ECO:0000313" key="2">
    <source>
        <dbReference type="Proteomes" id="UP000829398"/>
    </source>
</evidence>
<dbReference type="Proteomes" id="UP000829398">
    <property type="component" value="Chromosome 5"/>
</dbReference>
<reference evidence="2" key="1">
    <citation type="journal article" date="2023" name="Hortic. Res.">
        <title>A chromosome-level phased genome enabling allele-level studies in sweet orange: a case study on citrus Huanglongbing tolerance.</title>
        <authorList>
            <person name="Wu B."/>
            <person name="Yu Q."/>
            <person name="Deng Z."/>
            <person name="Duan Y."/>
            <person name="Luo F."/>
            <person name="Gmitter F. Jr."/>
        </authorList>
    </citation>
    <scope>NUCLEOTIDE SEQUENCE [LARGE SCALE GENOMIC DNA]</scope>
    <source>
        <strain evidence="2">cv. Valencia</strain>
    </source>
</reference>
<dbReference type="EMBL" id="CM039174">
    <property type="protein sequence ID" value="KAH9750950.1"/>
    <property type="molecule type" value="Genomic_DNA"/>
</dbReference>
<name>A0ACB8K973_CITSI</name>
<gene>
    <name evidence="1" type="ORF">KPL71_014089</name>
</gene>
<sequence length="1238" mass="140043">MAEELGSAAVSGIASKVVELLFDPIREEISYVCKYQSNVKELKNVGERVEQAVKHADRQGDDIFSDVQEWLTKFDEWTKRVGNAVVEDEGEDEANKKRCTFKDLCSKMMTRYRLSKEAAKAAREGNIILQRQNVGHRPDPETMERFSVRGYVHFPSRNPVFQKMMESLRDSNVNMIGLYGMGGVGKTTLVKVVARQVVKEDLFDVVVDAEVTHTPDWKEICGRIADQLGLEIVRPDSLVEKANQLRQALKKKKKRVLVILDDIWTQINLDDIGIPFWDDEKQSVDNQGRWTLLLASRDQHVLRINMSNPRIFSISTLADGEAKSLFEKIVGDSVKESDCRAIGVEIVGKCGGLPIAVSTIANALKGQSTHVWKDAINWLRKSNPRKIKGMDADLSSIELSYKVLEPEAQFLFQLCGLLNDGSRLPIDDLIRYVFALDNLFTGIDTLEVARNRVYTLMDHLKGPCLLLNGDTEDHVKMHQIIHALAVLIASDKLLFNIQNVADVKEEVEKAARKNPTAISIPFRDISELPDSLQCTRLKLFLLFTEDSSLQIPNQFFDGMTELLVLHLTGIHFPSLPLSLGSLINLRTLSFDCCHLEDVARVGDLAKLEILSFRNSHIEQLPEQIGNLTRLKLLDLSNCSKLKVIKPEVISRLSRLNELYMGNSFTRKVEGQSNASVVELKQLSSLTILDMHIPDAQLLLEDLISLDLERYRIFIGDVWNWSGKYECSRTLKLKLDNSIYLGYGIKKLLKTTEDLYLDNLNGIQNIVQELDNGEGFPRLKHLHVQNDPKILCIANSEGPVIFPLLQSLFLCNLILLEKVCGSQVQLTEDNRSFTNLRIINIEQCHRLKHLFPSFMAEKLLQLEELEVTDCKILRMIVGEETDNHDHENGSMRVVNFNHLHSLALRRLPQLTSSGFYLETPTTGGSEEITAEDDPQNLLAFFNKKVVYISVDVHGHTYFSLLLNDQKSISSSCLDVQVVFPGLKKLEMVSINIERIWPNQFPATSYSSQQLTELTVDKCGCLKFLFSSSMVNSLKQLQRLEISQCASMQGIIDTGLGREENLIEMVFPKLVYLSLSHLPQLSRFGIGNLVELPSLRQLSINFCPELKRFICAHAVEMSSGGNYHGDTQALFDEKVMLPSLEELSIALMRNLRKIWHHQLASGSFSKLKVLHVEYCDELLNIFPSSMMRSLKKLEHLSVIECESLKEITEKADHRKAFSQSISLKLVKLPKLENSDLGAHP</sequence>
<evidence type="ECO:0000313" key="1">
    <source>
        <dbReference type="EMBL" id="KAH9750950.1"/>
    </source>
</evidence>
<keyword evidence="2" id="KW-1185">Reference proteome</keyword>
<organism evidence="1 2">
    <name type="scientific">Citrus sinensis</name>
    <name type="common">Sweet orange</name>
    <name type="synonym">Citrus aurantium var. sinensis</name>
    <dbReference type="NCBI Taxonomy" id="2711"/>
    <lineage>
        <taxon>Eukaryota</taxon>
        <taxon>Viridiplantae</taxon>
        <taxon>Streptophyta</taxon>
        <taxon>Embryophyta</taxon>
        <taxon>Tracheophyta</taxon>
        <taxon>Spermatophyta</taxon>
        <taxon>Magnoliopsida</taxon>
        <taxon>eudicotyledons</taxon>
        <taxon>Gunneridae</taxon>
        <taxon>Pentapetalae</taxon>
        <taxon>rosids</taxon>
        <taxon>malvids</taxon>
        <taxon>Sapindales</taxon>
        <taxon>Rutaceae</taxon>
        <taxon>Aurantioideae</taxon>
        <taxon>Citrus</taxon>
    </lineage>
</organism>
<accession>A0ACB8K973</accession>
<proteinExistence type="predicted"/>
<comment type="caution">
    <text evidence="1">The sequence shown here is derived from an EMBL/GenBank/DDBJ whole genome shotgun (WGS) entry which is preliminary data.</text>
</comment>